<keyword evidence="7 8" id="KW-0093">Biotin biosynthesis</keyword>
<dbReference type="GO" id="GO:0032259">
    <property type="term" value="P:methylation"/>
    <property type="evidence" value="ECO:0007669"/>
    <property type="project" value="UniProtKB-KW"/>
</dbReference>
<gene>
    <name evidence="8" type="primary">bioC</name>
    <name evidence="10" type="ORF">HMPREF9441_00660</name>
</gene>
<dbReference type="HAMAP" id="MF_00835">
    <property type="entry name" value="BioC"/>
    <property type="match status" value="1"/>
</dbReference>
<dbReference type="Gene3D" id="3.40.50.150">
    <property type="entry name" value="Vaccinia Virus protein VP39"/>
    <property type="match status" value="1"/>
</dbReference>
<dbReference type="STRING" id="762968.HMPREF9441_00660"/>
<dbReference type="CDD" id="cd02440">
    <property type="entry name" value="AdoMet_MTases"/>
    <property type="match status" value="1"/>
</dbReference>
<dbReference type="OrthoDB" id="9760689at2"/>
<evidence type="ECO:0000256" key="6">
    <source>
        <dbReference type="ARBA" id="ARBA00022691"/>
    </source>
</evidence>
<comment type="similarity">
    <text evidence="8">Belongs to the methyltransferase superfamily.</text>
</comment>
<dbReference type="EC" id="2.1.1.197" evidence="3 8"/>
<evidence type="ECO:0000256" key="4">
    <source>
        <dbReference type="ARBA" id="ARBA00022603"/>
    </source>
</evidence>
<sequence length="255" mass="29187">MDKALIRQRFAKATDSYDRQAGMQKHVARHMAEAIKRHIPDSDGWNVLEIGCGTGLFTREYLRGIRPGRLLLNDICPEVEPYLSGLPTAYRLPIRFQACDAETLRFPAGQHLIVSCSAVQWFERPERFLSGCRELLTTGGYLAFSTFGPQNVREVASLTSETLPYRSLEELRRTLSGVYQIVYSREEILHFTFPSPLDVLKHLQATGVTGLRSRKWTKGQLEDFCQRYHRQYAAQDGTVPLTYHPIYMICKKQGK</sequence>
<accession>G5SMT3</accession>
<keyword evidence="4 8" id="KW-0489">Methyltransferase</keyword>
<dbReference type="Proteomes" id="UP000003598">
    <property type="component" value="Unassembled WGS sequence"/>
</dbReference>
<dbReference type="eggNOG" id="COG2226">
    <property type="taxonomic scope" value="Bacteria"/>
</dbReference>
<dbReference type="AlphaFoldDB" id="G5SMT3"/>
<dbReference type="NCBIfam" id="TIGR02072">
    <property type="entry name" value="BioC"/>
    <property type="match status" value="1"/>
</dbReference>
<feature type="domain" description="Methyltransferase type 11" evidence="9">
    <location>
        <begin position="48"/>
        <end position="144"/>
    </location>
</feature>
<dbReference type="EMBL" id="AFFY01000008">
    <property type="protein sequence ID" value="EHH01450.1"/>
    <property type="molecule type" value="Genomic_DNA"/>
</dbReference>
<evidence type="ECO:0000256" key="3">
    <source>
        <dbReference type="ARBA" id="ARBA00012327"/>
    </source>
</evidence>
<dbReference type="GO" id="GO:0010340">
    <property type="term" value="F:carboxyl-O-methyltransferase activity"/>
    <property type="evidence" value="ECO:0007669"/>
    <property type="project" value="UniProtKB-UniRule"/>
</dbReference>
<evidence type="ECO:0000256" key="2">
    <source>
        <dbReference type="ARBA" id="ARBA00004746"/>
    </source>
</evidence>
<dbReference type="InterPro" id="IPR013216">
    <property type="entry name" value="Methyltransf_11"/>
</dbReference>
<evidence type="ECO:0000313" key="10">
    <source>
        <dbReference type="EMBL" id="EHH01450.1"/>
    </source>
</evidence>
<evidence type="ECO:0000256" key="8">
    <source>
        <dbReference type="HAMAP-Rule" id="MF_00835"/>
    </source>
</evidence>
<dbReference type="InterPro" id="IPR029063">
    <property type="entry name" value="SAM-dependent_MTases_sf"/>
</dbReference>
<comment type="function">
    <text evidence="8">Converts the free carboxyl group of a malonyl-thioester to its methyl ester by transfer of a methyl group from S-adenosyl-L-methionine (SAM). It allows to synthesize pimeloyl-ACP via the fatty acid synthetic pathway.</text>
</comment>
<dbReference type="InterPro" id="IPR011814">
    <property type="entry name" value="BioC"/>
</dbReference>
<dbReference type="GO" id="GO:0102130">
    <property type="term" value="F:malonyl-CoA methyltransferase activity"/>
    <property type="evidence" value="ECO:0007669"/>
    <property type="project" value="UniProtKB-EC"/>
</dbReference>
<dbReference type="GO" id="GO:0008757">
    <property type="term" value="F:S-adenosylmethionine-dependent methyltransferase activity"/>
    <property type="evidence" value="ECO:0007669"/>
    <property type="project" value="InterPro"/>
</dbReference>
<organism evidence="10 11">
    <name type="scientific">Paraprevotella clara YIT 11840</name>
    <dbReference type="NCBI Taxonomy" id="762968"/>
    <lineage>
        <taxon>Bacteria</taxon>
        <taxon>Pseudomonadati</taxon>
        <taxon>Bacteroidota</taxon>
        <taxon>Bacteroidia</taxon>
        <taxon>Bacteroidales</taxon>
        <taxon>Prevotellaceae</taxon>
        <taxon>Paraprevotella</taxon>
    </lineage>
</organism>
<comment type="pathway">
    <text evidence="2 8">Cofactor biosynthesis; biotin biosynthesis.</text>
</comment>
<dbReference type="UniPathway" id="UPA00078"/>
<keyword evidence="5 8" id="KW-0808">Transferase</keyword>
<comment type="caution">
    <text evidence="10">The sequence shown here is derived from an EMBL/GenBank/DDBJ whole genome shotgun (WGS) entry which is preliminary data.</text>
</comment>
<dbReference type="Pfam" id="PF08241">
    <property type="entry name" value="Methyltransf_11"/>
    <property type="match status" value="1"/>
</dbReference>
<evidence type="ECO:0000256" key="1">
    <source>
        <dbReference type="ARBA" id="ARBA00000852"/>
    </source>
</evidence>
<protein>
    <recommendedName>
        <fullName evidence="3 8">Malonyl-[acyl-carrier protein] O-methyltransferase</fullName>
        <shortName evidence="8">Malonyl-ACP O-methyltransferase</shortName>
        <ecNumber evidence="3 8">2.1.1.197</ecNumber>
    </recommendedName>
    <alternativeName>
        <fullName evidence="8">Biotin synthesis protein BioC</fullName>
    </alternativeName>
</protein>
<evidence type="ECO:0000259" key="9">
    <source>
        <dbReference type="Pfam" id="PF08241"/>
    </source>
</evidence>
<keyword evidence="11" id="KW-1185">Reference proteome</keyword>
<keyword evidence="6 8" id="KW-0949">S-adenosyl-L-methionine</keyword>
<dbReference type="PANTHER" id="PTHR43591:SF99">
    <property type="entry name" value="OS06G0646000 PROTEIN"/>
    <property type="match status" value="1"/>
</dbReference>
<evidence type="ECO:0000256" key="5">
    <source>
        <dbReference type="ARBA" id="ARBA00022679"/>
    </source>
</evidence>
<dbReference type="PATRIC" id="fig|762968.3.peg.587"/>
<dbReference type="SUPFAM" id="SSF53335">
    <property type="entry name" value="S-adenosyl-L-methionine-dependent methyltransferases"/>
    <property type="match status" value="1"/>
</dbReference>
<dbReference type="GO" id="GO:0009102">
    <property type="term" value="P:biotin biosynthetic process"/>
    <property type="evidence" value="ECO:0007669"/>
    <property type="project" value="UniProtKB-UniRule"/>
</dbReference>
<name>G5SMT3_9BACT</name>
<evidence type="ECO:0000256" key="7">
    <source>
        <dbReference type="ARBA" id="ARBA00022756"/>
    </source>
</evidence>
<dbReference type="HOGENOM" id="CLU_046586_1_0_10"/>
<proteinExistence type="inferred from homology"/>
<comment type="catalytic activity">
    <reaction evidence="1 8">
        <text>malonyl-[ACP] + S-adenosyl-L-methionine = malonyl-[ACP] methyl ester + S-adenosyl-L-homocysteine</text>
        <dbReference type="Rhea" id="RHEA:17105"/>
        <dbReference type="Rhea" id="RHEA-COMP:9623"/>
        <dbReference type="Rhea" id="RHEA-COMP:9954"/>
        <dbReference type="ChEBI" id="CHEBI:57856"/>
        <dbReference type="ChEBI" id="CHEBI:59789"/>
        <dbReference type="ChEBI" id="CHEBI:78449"/>
        <dbReference type="ChEBI" id="CHEBI:78845"/>
        <dbReference type="EC" id="2.1.1.197"/>
    </reaction>
</comment>
<dbReference type="PANTHER" id="PTHR43591">
    <property type="entry name" value="METHYLTRANSFERASE"/>
    <property type="match status" value="1"/>
</dbReference>
<dbReference type="RefSeq" id="WP_008617775.1">
    <property type="nucleotide sequence ID" value="NZ_JH376584.1"/>
</dbReference>
<reference evidence="10 11" key="1">
    <citation type="submission" date="2011-03" db="EMBL/GenBank/DDBJ databases">
        <authorList>
            <person name="Weinstock G."/>
            <person name="Sodergren E."/>
            <person name="Clifton S."/>
            <person name="Fulton L."/>
            <person name="Fulton B."/>
            <person name="Courtney L."/>
            <person name="Fronick C."/>
            <person name="Harrison M."/>
            <person name="Strong C."/>
            <person name="Farmer C."/>
            <person name="Delahaunty K."/>
            <person name="Markovic C."/>
            <person name="Hall O."/>
            <person name="Minx P."/>
            <person name="Tomlinson C."/>
            <person name="Mitreva M."/>
            <person name="Hou S."/>
            <person name="Chen J."/>
            <person name="Wollam A."/>
            <person name="Pepin K.H."/>
            <person name="Johnson M."/>
            <person name="Bhonagiri V."/>
            <person name="Zhang X."/>
            <person name="Suruliraj S."/>
            <person name="Warren W."/>
            <person name="Chinwalla A."/>
            <person name="Mardis E.R."/>
            <person name="Wilson R.K."/>
        </authorList>
    </citation>
    <scope>NUCLEOTIDE SEQUENCE [LARGE SCALE GENOMIC DNA]</scope>
    <source>
        <strain evidence="10 11">YIT 11840</strain>
    </source>
</reference>
<evidence type="ECO:0000313" key="11">
    <source>
        <dbReference type="Proteomes" id="UP000003598"/>
    </source>
</evidence>
<dbReference type="GeneID" id="93556378"/>